<dbReference type="Proteomes" id="UP001243717">
    <property type="component" value="Unassembled WGS sequence"/>
</dbReference>
<dbReference type="PANTHER" id="PTHR43046:SF14">
    <property type="entry name" value="MUTT_NUDIX FAMILY PROTEIN"/>
    <property type="match status" value="1"/>
</dbReference>
<dbReference type="InterPro" id="IPR015797">
    <property type="entry name" value="NUDIX_hydrolase-like_dom_sf"/>
</dbReference>
<keyword evidence="5" id="KW-1185">Reference proteome</keyword>
<organism evidence="4 5">
    <name type="scientific">Thalassobacterium sedimentorum</name>
    <dbReference type="NCBI Taxonomy" id="3041258"/>
    <lineage>
        <taxon>Bacteria</taxon>
        <taxon>Pseudomonadati</taxon>
        <taxon>Verrucomicrobiota</taxon>
        <taxon>Opitutia</taxon>
        <taxon>Puniceicoccales</taxon>
        <taxon>Coraliomargaritaceae</taxon>
        <taxon>Thalassobacterium</taxon>
    </lineage>
</organism>
<dbReference type="EMBL" id="JARXIC010000013">
    <property type="protein sequence ID" value="MDQ8194714.1"/>
    <property type="molecule type" value="Genomic_DNA"/>
</dbReference>
<dbReference type="Gene3D" id="3.90.79.10">
    <property type="entry name" value="Nucleoside Triphosphate Pyrophosphohydrolase"/>
    <property type="match status" value="1"/>
</dbReference>
<dbReference type="InterPro" id="IPR000086">
    <property type="entry name" value="NUDIX_hydrolase_dom"/>
</dbReference>
<dbReference type="PANTHER" id="PTHR43046">
    <property type="entry name" value="GDP-MANNOSE MANNOSYL HYDROLASE"/>
    <property type="match status" value="1"/>
</dbReference>
<evidence type="ECO:0000256" key="2">
    <source>
        <dbReference type="ARBA" id="ARBA00022801"/>
    </source>
</evidence>
<comment type="cofactor">
    <cofactor evidence="1">
        <name>Mg(2+)</name>
        <dbReference type="ChEBI" id="CHEBI:18420"/>
    </cofactor>
</comment>
<reference evidence="4 5" key="1">
    <citation type="submission" date="2023-04" db="EMBL/GenBank/DDBJ databases">
        <title>A novel bacteria isolated from coastal sediment.</title>
        <authorList>
            <person name="Liu X.-J."/>
            <person name="Du Z.-J."/>
        </authorList>
    </citation>
    <scope>NUCLEOTIDE SEQUENCE [LARGE SCALE GENOMIC DNA]</scope>
    <source>
        <strain evidence="4 5">SDUM461004</strain>
    </source>
</reference>
<keyword evidence="2" id="KW-0378">Hydrolase</keyword>
<evidence type="ECO:0000313" key="5">
    <source>
        <dbReference type="Proteomes" id="UP001243717"/>
    </source>
</evidence>
<sequence length="170" mass="19529">MLSLAPEVICIWLYPTTMRHIRTAARALIILNKKVLAIKMRDRTGEFYILPGGGQRHGETLRQGLKRECLEEIGTDVEVGELLYVREYIGRNHEFRDSHRAFHQVENVFRCSLPNPDGIGPGTEHDKKQVGVEWIPLDDLNNRRFLPEVIKAFFKDDDFIPAGNYLGDVN</sequence>
<feature type="domain" description="Nudix hydrolase" evidence="3">
    <location>
        <begin position="20"/>
        <end position="159"/>
    </location>
</feature>
<proteinExistence type="predicted"/>
<evidence type="ECO:0000313" key="4">
    <source>
        <dbReference type="EMBL" id="MDQ8194714.1"/>
    </source>
</evidence>
<evidence type="ECO:0000259" key="3">
    <source>
        <dbReference type="PROSITE" id="PS51462"/>
    </source>
</evidence>
<comment type="caution">
    <text evidence="4">The sequence shown here is derived from an EMBL/GenBank/DDBJ whole genome shotgun (WGS) entry which is preliminary data.</text>
</comment>
<dbReference type="PROSITE" id="PS51462">
    <property type="entry name" value="NUDIX"/>
    <property type="match status" value="1"/>
</dbReference>
<dbReference type="RefSeq" id="WP_308985181.1">
    <property type="nucleotide sequence ID" value="NZ_JARXIC010000013.1"/>
</dbReference>
<dbReference type="CDD" id="cd18880">
    <property type="entry name" value="NUDIX_ADPRase"/>
    <property type="match status" value="1"/>
</dbReference>
<name>A0ABU1AIZ6_9BACT</name>
<dbReference type="Pfam" id="PF00293">
    <property type="entry name" value="NUDIX"/>
    <property type="match status" value="1"/>
</dbReference>
<protein>
    <submittedName>
        <fullName evidence="4">NUDIX domain-containing protein</fullName>
    </submittedName>
</protein>
<evidence type="ECO:0000256" key="1">
    <source>
        <dbReference type="ARBA" id="ARBA00001946"/>
    </source>
</evidence>
<dbReference type="SUPFAM" id="SSF55811">
    <property type="entry name" value="Nudix"/>
    <property type="match status" value="1"/>
</dbReference>
<accession>A0ABU1AIZ6</accession>
<gene>
    <name evidence="4" type="ORF">QEH59_09770</name>
</gene>